<comment type="subcellular location">
    <subcellularLocation>
        <location evidence="1">Nucleus</location>
    </subcellularLocation>
</comment>
<organism evidence="5 6">
    <name type="scientific">Nesidiocoris tenuis</name>
    <dbReference type="NCBI Taxonomy" id="355587"/>
    <lineage>
        <taxon>Eukaryota</taxon>
        <taxon>Metazoa</taxon>
        <taxon>Ecdysozoa</taxon>
        <taxon>Arthropoda</taxon>
        <taxon>Hexapoda</taxon>
        <taxon>Insecta</taxon>
        <taxon>Pterygota</taxon>
        <taxon>Neoptera</taxon>
        <taxon>Paraneoptera</taxon>
        <taxon>Hemiptera</taxon>
        <taxon>Heteroptera</taxon>
        <taxon>Panheteroptera</taxon>
        <taxon>Cimicomorpha</taxon>
        <taxon>Miridae</taxon>
        <taxon>Dicyphina</taxon>
        <taxon>Nesidiocoris</taxon>
    </lineage>
</organism>
<keyword evidence="6" id="KW-1185">Reference proteome</keyword>
<dbReference type="InterPro" id="IPR038422">
    <property type="entry name" value="Cut8/Sts1_sf"/>
</dbReference>
<dbReference type="PANTHER" id="PTHR28032:SF1">
    <property type="entry name" value="FI02826P"/>
    <property type="match status" value="1"/>
</dbReference>
<evidence type="ECO:0000256" key="1">
    <source>
        <dbReference type="ARBA" id="ARBA00004123"/>
    </source>
</evidence>
<dbReference type="Gene3D" id="1.20.58.1590">
    <property type="entry name" value="Tethering factor for nuclear proteasome Cut8/Sts1"/>
    <property type="match status" value="1"/>
</dbReference>
<dbReference type="InterPro" id="IPR013868">
    <property type="entry name" value="Cut8/Sts1_fam"/>
</dbReference>
<keyword evidence="3" id="KW-0539">Nucleus</keyword>
<evidence type="ECO:0000256" key="2">
    <source>
        <dbReference type="ARBA" id="ARBA00006199"/>
    </source>
</evidence>
<proteinExistence type="inferred from homology"/>
<evidence type="ECO:0000313" key="5">
    <source>
        <dbReference type="EMBL" id="BES93804.1"/>
    </source>
</evidence>
<accession>A0ABN7ANJ7</accession>
<name>A0ABN7ANJ7_9HEMI</name>
<feature type="compositionally biased region" description="Polar residues" evidence="4">
    <location>
        <begin position="99"/>
        <end position="109"/>
    </location>
</feature>
<protein>
    <submittedName>
        <fullName evidence="5">Cut8</fullName>
    </submittedName>
</protein>
<evidence type="ECO:0000256" key="3">
    <source>
        <dbReference type="ARBA" id="ARBA00023242"/>
    </source>
</evidence>
<feature type="compositionally biased region" description="Basic and acidic residues" evidence="4">
    <location>
        <begin position="129"/>
        <end position="142"/>
    </location>
</feature>
<evidence type="ECO:0000256" key="4">
    <source>
        <dbReference type="SAM" id="MobiDB-lite"/>
    </source>
</evidence>
<dbReference type="PANTHER" id="PTHR28032">
    <property type="entry name" value="FI02826P"/>
    <property type="match status" value="1"/>
</dbReference>
<feature type="compositionally biased region" description="Polar residues" evidence="4">
    <location>
        <begin position="77"/>
        <end position="91"/>
    </location>
</feature>
<dbReference type="EMBL" id="AP028912">
    <property type="protein sequence ID" value="BES93804.1"/>
    <property type="molecule type" value="Genomic_DNA"/>
</dbReference>
<reference evidence="5 6" key="1">
    <citation type="submission" date="2023-09" db="EMBL/GenBank/DDBJ databases">
        <title>Nesidiocoris tenuis whole genome shotgun sequence.</title>
        <authorList>
            <person name="Shibata T."/>
            <person name="Shimoda M."/>
            <person name="Kobayashi T."/>
            <person name="Uehara T."/>
        </authorList>
    </citation>
    <scope>NUCLEOTIDE SEQUENCE [LARGE SCALE GENOMIC DNA]</scope>
    <source>
        <strain evidence="5 6">Japan</strain>
    </source>
</reference>
<feature type="region of interest" description="Disordered" evidence="4">
    <location>
        <begin position="76"/>
        <end position="145"/>
    </location>
</feature>
<dbReference type="Proteomes" id="UP001307889">
    <property type="component" value="Chromosome 4"/>
</dbReference>
<comment type="similarity">
    <text evidence="2">Belongs to the cut8/STS1 family.</text>
</comment>
<dbReference type="Pfam" id="PF08559">
    <property type="entry name" value="Cut8"/>
    <property type="match status" value="1"/>
</dbReference>
<sequence length="345" mass="38640">MEAVTPEQPARRTTRSALSEIPARLSALSVSDRLNGNLHSSLDDDVNQALGLITPALSPDEMVIRARGRKSVPITWSPLNMNYTPPSSRFSPNKEHTPNKNQSSIITRSTPRKRLLLLDSPDRNASSSPDRREQPSAKRLRIESPAPAFDGPIHLAMKALSPEQLISVVRNIVSRHPSLEEEIRKCLPAPDLRPIKDRLHELKRNIFKSLPTSRMCSKTDASAYTRAATHLNVFKKAVIEEGKLLSSSQQWDCVLEYVVFAWEQVAATPTWDNHLHNALKRQCFKFLGAQCFAALEKNPSVLSNAEQLAYYTAKFEGFTSHSEEIKQCLESLNRLKGKLAKTKGM</sequence>
<gene>
    <name evidence="5" type="ORF">NTJ_06613</name>
</gene>
<evidence type="ECO:0000313" key="6">
    <source>
        <dbReference type="Proteomes" id="UP001307889"/>
    </source>
</evidence>